<dbReference type="InterPro" id="IPR023298">
    <property type="entry name" value="ATPase_P-typ_TM_dom_sf"/>
</dbReference>
<keyword evidence="13 16" id="KW-1133">Transmembrane helix</keyword>
<dbReference type="Gene3D" id="2.70.150.10">
    <property type="entry name" value="Calcium-transporting ATPase, cytoplasmic transduction domain A"/>
    <property type="match status" value="1"/>
</dbReference>
<evidence type="ECO:0000259" key="17">
    <source>
        <dbReference type="Pfam" id="PF00122"/>
    </source>
</evidence>
<keyword evidence="3" id="KW-1003">Cell membrane</keyword>
<evidence type="ECO:0000256" key="7">
    <source>
        <dbReference type="ARBA" id="ARBA00022723"/>
    </source>
</evidence>
<feature type="transmembrane region" description="Helical" evidence="16">
    <location>
        <begin position="647"/>
        <end position="672"/>
    </location>
</feature>
<accession>A0ABZ0USY2</accession>
<keyword evidence="6 16" id="KW-0812">Transmembrane</keyword>
<feature type="transmembrane region" description="Helical" evidence="16">
    <location>
        <begin position="612"/>
        <end position="635"/>
    </location>
</feature>
<evidence type="ECO:0000256" key="13">
    <source>
        <dbReference type="ARBA" id="ARBA00022989"/>
    </source>
</evidence>
<dbReference type="PRINTS" id="PR00119">
    <property type="entry name" value="CATATPASE"/>
</dbReference>
<evidence type="ECO:0000256" key="5">
    <source>
        <dbReference type="ARBA" id="ARBA00022553"/>
    </source>
</evidence>
<dbReference type="PANTHER" id="PTHR43743:SF1">
    <property type="entry name" value="POTASSIUM-TRANSPORTING ATPASE ATP-BINDING SUBUNIT"/>
    <property type="match status" value="1"/>
</dbReference>
<evidence type="ECO:0000256" key="15">
    <source>
        <dbReference type="ARBA" id="ARBA00023136"/>
    </source>
</evidence>
<dbReference type="SUPFAM" id="SSF81653">
    <property type="entry name" value="Calcium ATPase, transduction domain A"/>
    <property type="match status" value="1"/>
</dbReference>
<keyword evidence="19" id="KW-1185">Reference proteome</keyword>
<keyword evidence="14" id="KW-0406">Ion transport</keyword>
<dbReference type="Proteomes" id="UP001326613">
    <property type="component" value="Chromosome"/>
</dbReference>
<feature type="transmembrane region" description="Helical" evidence="16">
    <location>
        <begin position="206"/>
        <end position="228"/>
    </location>
</feature>
<dbReference type="Pfam" id="PF00122">
    <property type="entry name" value="E1-E2_ATPase"/>
    <property type="match status" value="1"/>
</dbReference>
<dbReference type="PROSITE" id="PS00154">
    <property type="entry name" value="ATPASE_E1_E2"/>
    <property type="match status" value="1"/>
</dbReference>
<dbReference type="Gene3D" id="3.40.50.1000">
    <property type="entry name" value="HAD superfamily/HAD-like"/>
    <property type="match status" value="1"/>
</dbReference>
<evidence type="ECO:0000256" key="2">
    <source>
        <dbReference type="ARBA" id="ARBA00022448"/>
    </source>
</evidence>
<keyword evidence="11" id="KW-0630">Potassium</keyword>
<feature type="domain" description="P-type ATPase A" evidence="17">
    <location>
        <begin position="97"/>
        <end position="189"/>
    </location>
</feature>
<evidence type="ECO:0000256" key="8">
    <source>
        <dbReference type="ARBA" id="ARBA00022741"/>
    </source>
</evidence>
<dbReference type="Gene3D" id="3.40.1110.10">
    <property type="entry name" value="Calcium-transporting ATPase, cytoplasmic domain N"/>
    <property type="match status" value="1"/>
</dbReference>
<sequence length="675" mass="75761">MSNPWLLRSNPILMIVWIIAFIATILAISQYYAKASDYKLSMIITFWLWMTIFFAKLAEVLVEIRWNKSDSVINYNKSEKIIKKIFAINDTNTDYHKKYVEVKCSSIKSGDLILLLSGEIVPFDGIVVAGTGYVNETDSTGALSPTLKSHSDYNNRLVTGSFIESSDWLIMQVTLSERKSFFAKLTKLLANIERQQGSNEIALQRIIWGLGILFISVLFSIAAIADYSGIKIPIIYLLDMVVILLPTTLSGLQHAIIMYGTGALKTKHIIIRDKVALDNAVDVNVVVLDKTGTITVGQREMVDFMAVDRELSEKFINTVLYLSSVLDDTTEGESIKHFTEHKLEEDIPNIDFSKYQYLPFAATHPISGCDYYYAPGFANDNKLYQQFDIRKGSITEICKYLELHPNALPENIRTEIINITEVCGSVLLVTLNHKIFGIIHLRDKLRKQIKKQIQKIQDDDILTIMLTGDNANIAGYIAKKLGMHAYYAEVTPEKKLEFIRNLQQQGYTVAMYGDGVGDIAALAQADIGITFDRSVESVKNASNVVLCNNNIANILDIRNVCRIMAIKLGALTVFSLGADIAKYFVIVPALFTTAFPSLSVLNLFYFNSLDSVILSSVMFNALVTLVLIPIVFSNPIYYSKHSLWRNLLLYGLGGILSPFIFIKTIDMFVHWLGLV</sequence>
<keyword evidence="15 16" id="KW-0472">Membrane</keyword>
<dbReference type="InterPro" id="IPR044492">
    <property type="entry name" value="P_typ_ATPase_HD_dom"/>
</dbReference>
<keyword evidence="5" id="KW-0597">Phosphoprotein</keyword>
<evidence type="ECO:0000256" key="16">
    <source>
        <dbReference type="SAM" id="Phobius"/>
    </source>
</evidence>
<dbReference type="SFLD" id="SFLDF00027">
    <property type="entry name" value="p-type_atpase"/>
    <property type="match status" value="1"/>
</dbReference>
<dbReference type="SUPFAM" id="SSF81665">
    <property type="entry name" value="Calcium ATPase, transmembrane domain M"/>
    <property type="match status" value="1"/>
</dbReference>
<keyword evidence="9" id="KW-0067">ATP-binding</keyword>
<evidence type="ECO:0000256" key="10">
    <source>
        <dbReference type="ARBA" id="ARBA00022842"/>
    </source>
</evidence>
<proteinExistence type="predicted"/>
<evidence type="ECO:0000256" key="11">
    <source>
        <dbReference type="ARBA" id="ARBA00022958"/>
    </source>
</evidence>
<evidence type="ECO:0000256" key="14">
    <source>
        <dbReference type="ARBA" id="ARBA00023065"/>
    </source>
</evidence>
<evidence type="ECO:0000256" key="6">
    <source>
        <dbReference type="ARBA" id="ARBA00022692"/>
    </source>
</evidence>
<name>A0ABZ0USY2_9RICK</name>
<keyword evidence="8" id="KW-0547">Nucleotide-binding</keyword>
<keyword evidence="12" id="KW-1278">Translocase</keyword>
<organism evidence="18 19">
    <name type="scientific">Candidatus Trichorickettsia mobilis</name>
    <dbReference type="NCBI Taxonomy" id="1346319"/>
    <lineage>
        <taxon>Bacteria</taxon>
        <taxon>Pseudomonadati</taxon>
        <taxon>Pseudomonadota</taxon>
        <taxon>Alphaproteobacteria</taxon>
        <taxon>Rickettsiales</taxon>
        <taxon>Rickettsiaceae</taxon>
        <taxon>Rickettsieae</taxon>
        <taxon>Candidatus Trichorickettsia</taxon>
    </lineage>
</organism>
<dbReference type="RefSeq" id="WP_323737943.1">
    <property type="nucleotide sequence ID" value="NZ_CP112932.1"/>
</dbReference>
<feature type="transmembrane region" description="Helical" evidence="16">
    <location>
        <begin position="12"/>
        <end position="32"/>
    </location>
</feature>
<evidence type="ECO:0000313" key="18">
    <source>
        <dbReference type="EMBL" id="WPY01143.1"/>
    </source>
</evidence>
<protein>
    <submittedName>
        <fullName evidence="18">Potassium-transporting ATPase B chain</fullName>
    </submittedName>
</protein>
<dbReference type="InterPro" id="IPR006391">
    <property type="entry name" value="P-type_ATPase_bsu_IA"/>
</dbReference>
<comment type="subcellular location">
    <subcellularLocation>
        <location evidence="1">Membrane</location>
    </subcellularLocation>
</comment>
<evidence type="ECO:0000256" key="1">
    <source>
        <dbReference type="ARBA" id="ARBA00004370"/>
    </source>
</evidence>
<dbReference type="InterPro" id="IPR036412">
    <property type="entry name" value="HAD-like_sf"/>
</dbReference>
<gene>
    <name evidence="18" type="ORF">Trichorick_01046</name>
</gene>
<keyword evidence="7" id="KW-0479">Metal-binding</keyword>
<feature type="transmembrane region" description="Helical" evidence="16">
    <location>
        <begin position="234"/>
        <end position="257"/>
    </location>
</feature>
<keyword evidence="2" id="KW-0813">Transport</keyword>
<dbReference type="PANTHER" id="PTHR43743">
    <property type="entry name" value="POTASSIUM-TRANSPORTING ATPASE ATP-BINDING SUBUNIT"/>
    <property type="match status" value="1"/>
</dbReference>
<keyword evidence="10" id="KW-0460">Magnesium</keyword>
<dbReference type="InterPro" id="IPR059000">
    <property type="entry name" value="ATPase_P-type_domA"/>
</dbReference>
<dbReference type="InterPro" id="IPR023299">
    <property type="entry name" value="ATPase_P-typ_cyto_dom_N"/>
</dbReference>
<keyword evidence="4" id="KW-0633">Potassium transport</keyword>
<reference evidence="18 19" key="1">
    <citation type="submission" date="2022-10" db="EMBL/GenBank/DDBJ databases">
        <title>Host association and intracellularity evolved multiple times independently in the Rickettsiales.</title>
        <authorList>
            <person name="Castelli M."/>
            <person name="Nardi T."/>
            <person name="Gammuto L."/>
            <person name="Bellinzona G."/>
            <person name="Sabaneyeva E."/>
            <person name="Potekhin A."/>
            <person name="Serra V."/>
            <person name="Petroni G."/>
            <person name="Sassera D."/>
        </authorList>
    </citation>
    <scope>NUCLEOTIDE SEQUENCE [LARGE SCALE GENOMIC DNA]</scope>
    <source>
        <strain evidence="18 19">Kr 154-4</strain>
    </source>
</reference>
<evidence type="ECO:0000313" key="19">
    <source>
        <dbReference type="Proteomes" id="UP001326613"/>
    </source>
</evidence>
<dbReference type="SFLD" id="SFLDS00003">
    <property type="entry name" value="Haloacid_Dehalogenase"/>
    <property type="match status" value="1"/>
</dbReference>
<evidence type="ECO:0000256" key="4">
    <source>
        <dbReference type="ARBA" id="ARBA00022538"/>
    </source>
</evidence>
<feature type="transmembrane region" description="Helical" evidence="16">
    <location>
        <begin position="38"/>
        <end position="58"/>
    </location>
</feature>
<dbReference type="InterPro" id="IPR023214">
    <property type="entry name" value="HAD_sf"/>
</dbReference>
<dbReference type="NCBIfam" id="TIGR01494">
    <property type="entry name" value="ATPase_P-type"/>
    <property type="match status" value="2"/>
</dbReference>
<dbReference type="InterPro" id="IPR008250">
    <property type="entry name" value="ATPase_P-typ_transduc_dom_A_sf"/>
</dbReference>
<dbReference type="SFLD" id="SFLDG00002">
    <property type="entry name" value="C1.7:_P-type_atpase_like"/>
    <property type="match status" value="1"/>
</dbReference>
<evidence type="ECO:0000256" key="9">
    <source>
        <dbReference type="ARBA" id="ARBA00022840"/>
    </source>
</evidence>
<dbReference type="InterPro" id="IPR001757">
    <property type="entry name" value="P_typ_ATPase"/>
</dbReference>
<dbReference type="EMBL" id="CP112932">
    <property type="protein sequence ID" value="WPY01143.1"/>
    <property type="molecule type" value="Genomic_DNA"/>
</dbReference>
<dbReference type="Pfam" id="PF00702">
    <property type="entry name" value="Hydrolase"/>
    <property type="match status" value="1"/>
</dbReference>
<dbReference type="InterPro" id="IPR018303">
    <property type="entry name" value="ATPase_P-typ_P_site"/>
</dbReference>
<evidence type="ECO:0000256" key="12">
    <source>
        <dbReference type="ARBA" id="ARBA00022967"/>
    </source>
</evidence>
<evidence type="ECO:0000256" key="3">
    <source>
        <dbReference type="ARBA" id="ARBA00022475"/>
    </source>
</evidence>
<dbReference type="SUPFAM" id="SSF56784">
    <property type="entry name" value="HAD-like"/>
    <property type="match status" value="1"/>
</dbReference>